<keyword evidence="1" id="KW-0472">Membrane</keyword>
<feature type="transmembrane region" description="Helical" evidence="1">
    <location>
        <begin position="349"/>
        <end position="374"/>
    </location>
</feature>
<keyword evidence="1" id="KW-0812">Transmembrane</keyword>
<feature type="transmembrane region" description="Helical" evidence="1">
    <location>
        <begin position="317"/>
        <end position="343"/>
    </location>
</feature>
<evidence type="ECO:0000313" key="3">
    <source>
        <dbReference type="Proteomes" id="UP000284338"/>
    </source>
</evidence>
<feature type="transmembrane region" description="Helical" evidence="1">
    <location>
        <begin position="63"/>
        <end position="84"/>
    </location>
</feature>
<dbReference type="Proteomes" id="UP000284338">
    <property type="component" value="Unassembled WGS sequence"/>
</dbReference>
<feature type="transmembrane region" description="Helical" evidence="1">
    <location>
        <begin position="201"/>
        <end position="225"/>
    </location>
</feature>
<evidence type="ECO:0000313" key="2">
    <source>
        <dbReference type="EMBL" id="RJF58413.1"/>
    </source>
</evidence>
<feature type="transmembrane region" description="Helical" evidence="1">
    <location>
        <begin position="90"/>
        <end position="108"/>
    </location>
</feature>
<accession>A0AA93BXU2</accession>
<organism evidence="2 3">
    <name type="scientific">Serratia inhibens</name>
    <dbReference type="NCBI Taxonomy" id="2338073"/>
    <lineage>
        <taxon>Bacteria</taxon>
        <taxon>Pseudomonadati</taxon>
        <taxon>Pseudomonadota</taxon>
        <taxon>Gammaproteobacteria</taxon>
        <taxon>Enterobacterales</taxon>
        <taxon>Yersiniaceae</taxon>
        <taxon>Serratia</taxon>
    </lineage>
</organism>
<comment type="caution">
    <text evidence="2">The sequence shown here is derived from an EMBL/GenBank/DDBJ whole genome shotgun (WGS) entry which is preliminary data.</text>
</comment>
<evidence type="ECO:0000256" key="1">
    <source>
        <dbReference type="SAM" id="Phobius"/>
    </source>
</evidence>
<evidence type="ECO:0008006" key="4">
    <source>
        <dbReference type="Google" id="ProtNLM"/>
    </source>
</evidence>
<gene>
    <name evidence="2" type="ORF">D4100_06560</name>
</gene>
<protein>
    <recommendedName>
        <fullName evidence="4">Polymerase</fullName>
    </recommendedName>
</protein>
<sequence>MTQALEIVEEKERTGVFLSILRWAIAFFFIATPFNPYVNSMTLYLWIPLVFLDIQFLSKLKVINLKISICLFSWLSLCILFGRIDLAVKSFVLILGVTYIVTLSSAILDKIYACMLISAGWCILQFIVYQFGQNYSAMIGPKAISIFVWGEYATKTFTNQYEVFFLPRMSGLSREAGFFVSLLIISFMIRIRDHKINKYEYIVFSLSYLFSLSKASIFLVIFFVLYPIRKLMAKIPVILSIICFVVLCVVVAQYLNVGVPSYFYEYESIAHRFSAPYLMLDMEIPNFIYGCDVDYTCFNSYQPIVDFLNGFGFKPNVGLAGIVLDLGIVGLIAIIFFLVFLGLDSYDAAILVCFTSTVTFFTVDSFIILTYYYVISNRGRFSFVNK</sequence>
<feature type="transmembrane region" description="Helical" evidence="1">
    <location>
        <begin position="171"/>
        <end position="189"/>
    </location>
</feature>
<feature type="transmembrane region" description="Helical" evidence="1">
    <location>
        <begin position="231"/>
        <end position="255"/>
    </location>
</feature>
<keyword evidence="3" id="KW-1185">Reference proteome</keyword>
<reference evidence="2 3" key="1">
    <citation type="submission" date="2018-09" db="EMBL/GenBank/DDBJ databases">
        <title>Draft genome of a novel serratia sp. strain with antifungal activity.</title>
        <authorList>
            <person name="Dichmann S.I."/>
            <person name="Park B.P."/>
            <person name="Pathiraja D."/>
            <person name="Choi I.-G."/>
            <person name="Stougaard P."/>
            <person name="Hennessy R.C."/>
        </authorList>
    </citation>
    <scope>NUCLEOTIDE SEQUENCE [LARGE SCALE GENOMIC DNA]</scope>
    <source>
        <strain evidence="2 3">S40</strain>
    </source>
</reference>
<feature type="transmembrane region" description="Helical" evidence="1">
    <location>
        <begin position="115"/>
        <end position="132"/>
    </location>
</feature>
<dbReference type="AlphaFoldDB" id="A0AA93BXU2"/>
<proteinExistence type="predicted"/>
<name>A0AA93BXU2_9GAMM</name>
<dbReference type="EMBL" id="QYYG01000001">
    <property type="protein sequence ID" value="RJF58413.1"/>
    <property type="molecule type" value="Genomic_DNA"/>
</dbReference>
<keyword evidence="1" id="KW-1133">Transmembrane helix</keyword>
<dbReference type="RefSeq" id="WP_119803654.1">
    <property type="nucleotide sequence ID" value="NZ_QYYG01000001.1"/>
</dbReference>